<feature type="modified residue" description="2,3-didehydroalanine (Ser)" evidence="6">
    <location>
        <position position="145"/>
    </location>
</feature>
<evidence type="ECO:0000256" key="3">
    <source>
        <dbReference type="ARBA" id="ARBA00022808"/>
    </source>
</evidence>
<dbReference type="InterPro" id="IPR022313">
    <property type="entry name" value="Phe/His_NH3-lyase_AS"/>
</dbReference>
<comment type="subcellular location">
    <subcellularLocation>
        <location evidence="6 9">Cytoplasm</location>
    </subcellularLocation>
</comment>
<reference evidence="10 11" key="1">
    <citation type="journal article" date="2013" name="Int. J. Syst. Evol. Microbiol.">
        <title>Celerinatantimonas yamalensis sp. nov., a cold-adapted diazotrophic bacterium from a cold permafrost brine.</title>
        <authorList>
            <person name="Shcherbakova V."/>
            <person name="Chuvilskaya N."/>
            <person name="Rivkina E."/>
            <person name="Demidov N."/>
            <person name="Uchaeva V."/>
            <person name="Suetin S."/>
            <person name="Suzina N."/>
            <person name="Gilichinsky D."/>
        </authorList>
    </citation>
    <scope>NUCLEOTIDE SEQUENCE [LARGE SCALE GENOMIC DNA]</scope>
    <source>
        <strain evidence="10 11">C7</strain>
    </source>
</reference>
<accession>A0ABW9G9F3</accession>
<dbReference type="Gene3D" id="1.20.200.10">
    <property type="entry name" value="Fumarase/aspartase (Central domain)"/>
    <property type="match status" value="1"/>
</dbReference>
<dbReference type="HAMAP" id="MF_00229">
    <property type="entry name" value="His_ammonia_lyase"/>
    <property type="match status" value="1"/>
</dbReference>
<dbReference type="Pfam" id="PF00221">
    <property type="entry name" value="Lyase_aromatic"/>
    <property type="match status" value="1"/>
</dbReference>
<dbReference type="InterPro" id="IPR008948">
    <property type="entry name" value="L-Aspartase-like"/>
</dbReference>
<evidence type="ECO:0000256" key="7">
    <source>
        <dbReference type="RuleBase" id="RU003954"/>
    </source>
</evidence>
<keyword evidence="6" id="KW-0963">Cytoplasm</keyword>
<dbReference type="Gene3D" id="1.10.275.10">
    <property type="entry name" value="Fumarase/aspartase (N-terminal domain)"/>
    <property type="match status" value="1"/>
</dbReference>
<keyword evidence="4 6" id="KW-0456">Lyase</keyword>
<evidence type="ECO:0000256" key="8">
    <source>
        <dbReference type="RuleBase" id="RU004479"/>
    </source>
</evidence>
<comment type="PTM">
    <text evidence="6">Contains an active site 4-methylidene-imidazol-5-one (MIO), which is formed autocatalytically by cyclization and dehydration of residues Ala-Ser-Gly.</text>
</comment>
<evidence type="ECO:0000256" key="5">
    <source>
        <dbReference type="ARBA" id="ARBA00049269"/>
    </source>
</evidence>
<dbReference type="InterPro" id="IPR024083">
    <property type="entry name" value="Fumarase/histidase_N"/>
</dbReference>
<proteinExistence type="inferred from homology"/>
<organism evidence="10 11">
    <name type="scientific">Celerinatantimonas yamalensis</name>
    <dbReference type="NCBI Taxonomy" id="559956"/>
    <lineage>
        <taxon>Bacteria</taxon>
        <taxon>Pseudomonadati</taxon>
        <taxon>Pseudomonadota</taxon>
        <taxon>Gammaproteobacteria</taxon>
        <taxon>Celerinatantimonadaceae</taxon>
        <taxon>Celerinatantimonas</taxon>
    </lineage>
</organism>
<evidence type="ECO:0000313" key="10">
    <source>
        <dbReference type="EMBL" id="MFM2485673.1"/>
    </source>
</evidence>
<dbReference type="NCBIfam" id="TIGR01225">
    <property type="entry name" value="hutH"/>
    <property type="match status" value="1"/>
</dbReference>
<evidence type="ECO:0000256" key="1">
    <source>
        <dbReference type="ARBA" id="ARBA00005113"/>
    </source>
</evidence>
<dbReference type="NCBIfam" id="NF006871">
    <property type="entry name" value="PRK09367.1"/>
    <property type="match status" value="1"/>
</dbReference>
<dbReference type="EMBL" id="JBEQCT010000005">
    <property type="protein sequence ID" value="MFM2485673.1"/>
    <property type="molecule type" value="Genomic_DNA"/>
</dbReference>
<dbReference type="CDD" id="cd00332">
    <property type="entry name" value="PAL-HAL"/>
    <property type="match status" value="1"/>
</dbReference>
<dbReference type="Proteomes" id="UP001629953">
    <property type="component" value="Unassembled WGS sequence"/>
</dbReference>
<gene>
    <name evidence="6 10" type="primary">hutH</name>
    <name evidence="10" type="ORF">ABUE30_11495</name>
</gene>
<evidence type="ECO:0000256" key="4">
    <source>
        <dbReference type="ARBA" id="ARBA00023239"/>
    </source>
</evidence>
<feature type="cross-link" description="5-imidazolinone (Ala-Gly)" evidence="6">
    <location>
        <begin position="144"/>
        <end position="146"/>
    </location>
</feature>
<keyword evidence="3 6" id="KW-0369">Histidine metabolism</keyword>
<dbReference type="SUPFAM" id="SSF48557">
    <property type="entry name" value="L-aspartase-like"/>
    <property type="match status" value="1"/>
</dbReference>
<comment type="catalytic activity">
    <reaction evidence="5 6 8">
        <text>L-histidine = trans-urocanate + NH4(+)</text>
        <dbReference type="Rhea" id="RHEA:21232"/>
        <dbReference type="ChEBI" id="CHEBI:17771"/>
        <dbReference type="ChEBI" id="CHEBI:28938"/>
        <dbReference type="ChEBI" id="CHEBI:57595"/>
        <dbReference type="EC" id="4.3.1.3"/>
    </reaction>
</comment>
<dbReference type="InterPro" id="IPR001106">
    <property type="entry name" value="Aromatic_Lyase"/>
</dbReference>
<name>A0ABW9G9F3_9GAMM</name>
<dbReference type="PROSITE" id="PS00488">
    <property type="entry name" value="PAL_HISTIDASE"/>
    <property type="match status" value="1"/>
</dbReference>
<dbReference type="InterPro" id="IPR005921">
    <property type="entry name" value="HutH"/>
</dbReference>
<dbReference type="RefSeq" id="WP_408623922.1">
    <property type="nucleotide sequence ID" value="NZ_JBEQCT010000005.1"/>
</dbReference>
<dbReference type="EC" id="4.3.1.3" evidence="2 6"/>
<keyword evidence="11" id="KW-1185">Reference proteome</keyword>
<dbReference type="PANTHER" id="PTHR10362">
    <property type="entry name" value="HISTIDINE AMMONIA-LYASE"/>
    <property type="match status" value="1"/>
</dbReference>
<comment type="similarity">
    <text evidence="6 7">Belongs to the PAL/histidase family.</text>
</comment>
<evidence type="ECO:0000256" key="9">
    <source>
        <dbReference type="RuleBase" id="RU004480"/>
    </source>
</evidence>
<evidence type="ECO:0000256" key="6">
    <source>
        <dbReference type="HAMAP-Rule" id="MF_00229"/>
    </source>
</evidence>
<dbReference type="GO" id="GO:0004397">
    <property type="term" value="F:histidine ammonia-lyase activity"/>
    <property type="evidence" value="ECO:0007669"/>
    <property type="project" value="UniProtKB-EC"/>
</dbReference>
<evidence type="ECO:0000256" key="2">
    <source>
        <dbReference type="ARBA" id="ARBA00012994"/>
    </source>
</evidence>
<sequence>MPISMCIQPGQFSLADLRQIYLSRPTLHLVDAAYADVERSHQQVQAILDNQQTVYGINTGFGLLARTSIASDSLATLQRNLLLSHAAGTGELLDDASVALIMALKVGSLARGYSGVRRELIDHLLAMYNHGVYPCIPSQGSVGASGDLAPLAHMACAMIGVGEVRMNGSIKPAEVGLAEVGLVPIELGPKEGLALINGTQASTALALRGLFGAEQVYAAAVTAGALSVEALKGSYVPFDERISAVRGQLGQIRSANHFRALLTDSDIHRSHANCDRVQDPYSLRCQPQVMGACLEQINHAAGIILREANAVSDNPLIFTEQGEVLSGGNFHAEPVAIAADNLAIAISEMGALSERRTAQLVDPAMSGLPAFLVKESGLNSGFMIAQVTAAALASENKSLAHPASVDSLPTSANQEDHVSMATYAARRLSQMAGNSAAIVAIELLAAAQGIEFHAPLQPCPALQEVMQLIRSQVASYDQDRFFAPDLAKIRALVEQGALYQWVDVAAIYND</sequence>
<comment type="caution">
    <text evidence="10">The sequence shown here is derived from an EMBL/GenBank/DDBJ whole genome shotgun (WGS) entry which is preliminary data.</text>
</comment>
<protein>
    <recommendedName>
        <fullName evidence="2 6">Histidine ammonia-lyase</fullName>
        <shortName evidence="6">Histidase</shortName>
        <ecNumber evidence="2 6">4.3.1.3</ecNumber>
    </recommendedName>
</protein>
<evidence type="ECO:0000313" key="11">
    <source>
        <dbReference type="Proteomes" id="UP001629953"/>
    </source>
</evidence>
<comment type="pathway">
    <text evidence="1 6 8">Amino-acid degradation; L-histidine degradation into L-glutamate; N-formimidoyl-L-glutamate from L-histidine: step 1/3.</text>
</comment>